<name>A0A2K3LX59_TRIPR</name>
<reference evidence="1 2" key="2">
    <citation type="journal article" date="2017" name="Front. Plant Sci.">
        <title>Gene Classification and Mining of Molecular Markers Useful in Red Clover (Trifolium pratense) Breeding.</title>
        <authorList>
            <person name="Istvanek J."/>
            <person name="Dluhosova J."/>
            <person name="Dluhos P."/>
            <person name="Patkova L."/>
            <person name="Nedelnik J."/>
            <person name="Repkova J."/>
        </authorList>
    </citation>
    <scope>NUCLEOTIDE SEQUENCE [LARGE SCALE GENOMIC DNA]</scope>
    <source>
        <strain evidence="2">cv. Tatra</strain>
        <tissue evidence="1">Young leaves</tissue>
    </source>
</reference>
<gene>
    <name evidence="1" type="ORF">L195_g039153</name>
</gene>
<accession>A0A2K3LX59</accession>
<comment type="caution">
    <text evidence="1">The sequence shown here is derived from an EMBL/GenBank/DDBJ whole genome shotgun (WGS) entry which is preliminary data.</text>
</comment>
<protein>
    <submittedName>
        <fullName evidence="1">Receptor-like kinase</fullName>
    </submittedName>
</protein>
<keyword evidence="1" id="KW-0808">Transferase</keyword>
<dbReference type="PANTHER" id="PTHR36617:SF5">
    <property type="entry name" value="OS05G0421675 PROTEIN"/>
    <property type="match status" value="1"/>
</dbReference>
<keyword evidence="1" id="KW-0675">Receptor</keyword>
<reference evidence="1 2" key="1">
    <citation type="journal article" date="2014" name="Am. J. Bot.">
        <title>Genome assembly and annotation for red clover (Trifolium pratense; Fabaceae).</title>
        <authorList>
            <person name="Istvanek J."/>
            <person name="Jaros M."/>
            <person name="Krenek A."/>
            <person name="Repkova J."/>
        </authorList>
    </citation>
    <scope>NUCLEOTIDE SEQUENCE [LARGE SCALE GENOMIC DNA]</scope>
    <source>
        <strain evidence="2">cv. Tatra</strain>
        <tissue evidence="1">Young leaves</tissue>
    </source>
</reference>
<dbReference type="AlphaFoldDB" id="A0A2K3LX59"/>
<evidence type="ECO:0000313" key="2">
    <source>
        <dbReference type="Proteomes" id="UP000236291"/>
    </source>
</evidence>
<sequence length="155" mass="18000">MKLPGSDGVGWFDESLRKELRDGKGTSFWLDPWVDGVTLHHHFGRLFDVAVDKVISVADMIGEEGGVKFEKWNWWQELFRWEEKVLEVCKALVLGAVSFTEGEDRWRWGKSEYTVKEAYLCLRKDDGEEADWVKDVWNKSIPLKMSFPNLEASSQ</sequence>
<dbReference type="GO" id="GO:0016301">
    <property type="term" value="F:kinase activity"/>
    <property type="evidence" value="ECO:0007669"/>
    <property type="project" value="UniProtKB-KW"/>
</dbReference>
<dbReference type="Proteomes" id="UP000236291">
    <property type="component" value="Unassembled WGS sequence"/>
</dbReference>
<keyword evidence="1" id="KW-0418">Kinase</keyword>
<dbReference type="PANTHER" id="PTHR36617">
    <property type="entry name" value="PROTEIN, PUTATIVE-RELATED"/>
    <property type="match status" value="1"/>
</dbReference>
<evidence type="ECO:0000313" key="1">
    <source>
        <dbReference type="EMBL" id="PNX83115.1"/>
    </source>
</evidence>
<dbReference type="EMBL" id="ASHM01043402">
    <property type="protein sequence ID" value="PNX83115.1"/>
    <property type="molecule type" value="Genomic_DNA"/>
</dbReference>
<proteinExistence type="predicted"/>
<organism evidence="1 2">
    <name type="scientific">Trifolium pratense</name>
    <name type="common">Red clover</name>
    <dbReference type="NCBI Taxonomy" id="57577"/>
    <lineage>
        <taxon>Eukaryota</taxon>
        <taxon>Viridiplantae</taxon>
        <taxon>Streptophyta</taxon>
        <taxon>Embryophyta</taxon>
        <taxon>Tracheophyta</taxon>
        <taxon>Spermatophyta</taxon>
        <taxon>Magnoliopsida</taxon>
        <taxon>eudicotyledons</taxon>
        <taxon>Gunneridae</taxon>
        <taxon>Pentapetalae</taxon>
        <taxon>rosids</taxon>
        <taxon>fabids</taxon>
        <taxon>Fabales</taxon>
        <taxon>Fabaceae</taxon>
        <taxon>Papilionoideae</taxon>
        <taxon>50 kb inversion clade</taxon>
        <taxon>NPAAA clade</taxon>
        <taxon>Hologalegina</taxon>
        <taxon>IRL clade</taxon>
        <taxon>Trifolieae</taxon>
        <taxon>Trifolium</taxon>
    </lineage>
</organism>